<gene>
    <name evidence="2" type="ORF">K458DRAFT_416991</name>
</gene>
<reference evidence="2" key="1">
    <citation type="journal article" date="2020" name="Stud. Mycol.">
        <title>101 Dothideomycetes genomes: a test case for predicting lifestyles and emergence of pathogens.</title>
        <authorList>
            <person name="Haridas S."/>
            <person name="Albert R."/>
            <person name="Binder M."/>
            <person name="Bloem J."/>
            <person name="Labutti K."/>
            <person name="Salamov A."/>
            <person name="Andreopoulos B."/>
            <person name="Baker S."/>
            <person name="Barry K."/>
            <person name="Bills G."/>
            <person name="Bluhm B."/>
            <person name="Cannon C."/>
            <person name="Castanera R."/>
            <person name="Culley D."/>
            <person name="Daum C."/>
            <person name="Ezra D."/>
            <person name="Gonzalez J."/>
            <person name="Henrissat B."/>
            <person name="Kuo A."/>
            <person name="Liang C."/>
            <person name="Lipzen A."/>
            <person name="Lutzoni F."/>
            <person name="Magnuson J."/>
            <person name="Mondo S."/>
            <person name="Nolan M."/>
            <person name="Ohm R."/>
            <person name="Pangilinan J."/>
            <person name="Park H.-J."/>
            <person name="Ramirez L."/>
            <person name="Alfaro M."/>
            <person name="Sun H."/>
            <person name="Tritt A."/>
            <person name="Yoshinaga Y."/>
            <person name="Zwiers L.-H."/>
            <person name="Turgeon B."/>
            <person name="Goodwin S."/>
            <person name="Spatafora J."/>
            <person name="Crous P."/>
            <person name="Grigoriev I."/>
        </authorList>
    </citation>
    <scope>NUCLEOTIDE SEQUENCE</scope>
    <source>
        <strain evidence="2">CBS 122367</strain>
    </source>
</reference>
<dbReference type="Proteomes" id="UP000799291">
    <property type="component" value="Unassembled WGS sequence"/>
</dbReference>
<evidence type="ECO:0000256" key="1">
    <source>
        <dbReference type="SAM" id="MobiDB-lite"/>
    </source>
</evidence>
<feature type="region of interest" description="Disordered" evidence="1">
    <location>
        <begin position="1"/>
        <end position="58"/>
    </location>
</feature>
<sequence length="58" mass="6166">MARLRASCLEPLRSTPSGTRPIYGIHGAGPSQSPLQPRQLADLALGLHPHPDADMGPR</sequence>
<dbReference type="AlphaFoldDB" id="A0A6G1J5I2"/>
<evidence type="ECO:0000313" key="3">
    <source>
        <dbReference type="Proteomes" id="UP000799291"/>
    </source>
</evidence>
<keyword evidence="3" id="KW-1185">Reference proteome</keyword>
<proteinExistence type="predicted"/>
<organism evidence="2 3">
    <name type="scientific">Lentithecium fluviatile CBS 122367</name>
    <dbReference type="NCBI Taxonomy" id="1168545"/>
    <lineage>
        <taxon>Eukaryota</taxon>
        <taxon>Fungi</taxon>
        <taxon>Dikarya</taxon>
        <taxon>Ascomycota</taxon>
        <taxon>Pezizomycotina</taxon>
        <taxon>Dothideomycetes</taxon>
        <taxon>Pleosporomycetidae</taxon>
        <taxon>Pleosporales</taxon>
        <taxon>Massarineae</taxon>
        <taxon>Lentitheciaceae</taxon>
        <taxon>Lentithecium</taxon>
    </lineage>
</organism>
<dbReference type="EMBL" id="MU005578">
    <property type="protein sequence ID" value="KAF2685787.1"/>
    <property type="molecule type" value="Genomic_DNA"/>
</dbReference>
<feature type="compositionally biased region" description="Basic and acidic residues" evidence="1">
    <location>
        <begin position="49"/>
        <end position="58"/>
    </location>
</feature>
<accession>A0A6G1J5I2</accession>
<protein>
    <submittedName>
        <fullName evidence="2">Uncharacterized protein</fullName>
    </submittedName>
</protein>
<evidence type="ECO:0000313" key="2">
    <source>
        <dbReference type="EMBL" id="KAF2685787.1"/>
    </source>
</evidence>
<name>A0A6G1J5I2_9PLEO</name>